<dbReference type="Pfam" id="PF02838">
    <property type="entry name" value="Glyco_hydro_20b"/>
    <property type="match status" value="1"/>
</dbReference>
<evidence type="ECO:0000256" key="1">
    <source>
        <dbReference type="ARBA" id="ARBA00001231"/>
    </source>
</evidence>
<dbReference type="EMBL" id="JARJCW010000083">
    <property type="protein sequence ID" value="KAJ7196561.1"/>
    <property type="molecule type" value="Genomic_DNA"/>
</dbReference>
<dbReference type="PANTHER" id="PTHR43678">
    <property type="entry name" value="PUTATIVE (AFU_ORTHOLOGUE AFUA_2G00640)-RELATED"/>
    <property type="match status" value="1"/>
</dbReference>
<dbReference type="PANTHER" id="PTHR43678:SF1">
    <property type="entry name" value="BETA-N-ACETYLHEXOSAMINIDASE"/>
    <property type="match status" value="1"/>
</dbReference>
<feature type="domain" description="Beta-hexosaminidase bacterial type N-terminal" evidence="8">
    <location>
        <begin position="89"/>
        <end position="168"/>
    </location>
</feature>
<name>A0AAD6UX38_9AGAR</name>
<dbReference type="InterPro" id="IPR017853">
    <property type="entry name" value="GH"/>
</dbReference>
<dbReference type="InterPro" id="IPR029018">
    <property type="entry name" value="Hex-like_dom2"/>
</dbReference>
<accession>A0AAD6UX38</accession>
<keyword evidence="5" id="KW-0326">Glycosidase</keyword>
<dbReference type="Gene3D" id="3.30.379.10">
    <property type="entry name" value="Chitobiase/beta-hexosaminidase domain 2-like"/>
    <property type="match status" value="1"/>
</dbReference>
<dbReference type="InterPro" id="IPR015883">
    <property type="entry name" value="Glyco_hydro_20_cat"/>
</dbReference>
<dbReference type="SUPFAM" id="SSF49899">
    <property type="entry name" value="Concanavalin A-like lectins/glucanases"/>
    <property type="match status" value="1"/>
</dbReference>
<feature type="active site" description="Proton donor" evidence="6">
    <location>
        <position position="347"/>
    </location>
</feature>
<gene>
    <name evidence="9" type="ORF">GGX14DRAFT_375960</name>
</gene>
<comment type="caution">
    <text evidence="9">The sequence shown here is derived from an EMBL/GenBank/DDBJ whole genome shotgun (WGS) entry which is preliminary data.</text>
</comment>
<evidence type="ECO:0000256" key="6">
    <source>
        <dbReference type="PIRSR" id="PIRSR625705-1"/>
    </source>
</evidence>
<feature type="domain" description="Glycoside hydrolase family 20 catalytic" evidence="7">
    <location>
        <begin position="191"/>
        <end position="509"/>
    </location>
</feature>
<reference evidence="9" key="1">
    <citation type="submission" date="2023-03" db="EMBL/GenBank/DDBJ databases">
        <title>Massive genome expansion in bonnet fungi (Mycena s.s.) driven by repeated elements and novel gene families across ecological guilds.</title>
        <authorList>
            <consortium name="Lawrence Berkeley National Laboratory"/>
            <person name="Harder C.B."/>
            <person name="Miyauchi S."/>
            <person name="Viragh M."/>
            <person name="Kuo A."/>
            <person name="Thoen E."/>
            <person name="Andreopoulos B."/>
            <person name="Lu D."/>
            <person name="Skrede I."/>
            <person name="Drula E."/>
            <person name="Henrissat B."/>
            <person name="Morin E."/>
            <person name="Kohler A."/>
            <person name="Barry K."/>
            <person name="LaButti K."/>
            <person name="Morin E."/>
            <person name="Salamov A."/>
            <person name="Lipzen A."/>
            <person name="Mereny Z."/>
            <person name="Hegedus B."/>
            <person name="Baldrian P."/>
            <person name="Stursova M."/>
            <person name="Weitz H."/>
            <person name="Taylor A."/>
            <person name="Grigoriev I.V."/>
            <person name="Nagy L.G."/>
            <person name="Martin F."/>
            <person name="Kauserud H."/>
        </authorList>
    </citation>
    <scope>NUCLEOTIDE SEQUENCE</scope>
    <source>
        <strain evidence="9">9144</strain>
    </source>
</reference>
<dbReference type="GO" id="GO:0004563">
    <property type="term" value="F:beta-N-acetylhexosaminidase activity"/>
    <property type="evidence" value="ECO:0007669"/>
    <property type="project" value="UniProtKB-EC"/>
</dbReference>
<dbReference type="GO" id="GO:0005975">
    <property type="term" value="P:carbohydrate metabolic process"/>
    <property type="evidence" value="ECO:0007669"/>
    <property type="project" value="InterPro"/>
</dbReference>
<dbReference type="Pfam" id="PF00728">
    <property type="entry name" value="Glyco_hydro_20"/>
    <property type="match status" value="1"/>
</dbReference>
<dbReference type="InterPro" id="IPR025705">
    <property type="entry name" value="Beta_hexosaminidase_sua/sub"/>
</dbReference>
<dbReference type="InterPro" id="IPR052764">
    <property type="entry name" value="GH20_Enzymes"/>
</dbReference>
<keyword evidence="4" id="KW-0378">Hydrolase</keyword>
<dbReference type="AlphaFoldDB" id="A0AAD6UX38"/>
<dbReference type="Gene3D" id="3.20.20.80">
    <property type="entry name" value="Glycosidases"/>
    <property type="match status" value="1"/>
</dbReference>
<dbReference type="SUPFAM" id="SSF55545">
    <property type="entry name" value="beta-N-acetylhexosaminidase-like domain"/>
    <property type="match status" value="1"/>
</dbReference>
<proteinExistence type="inferred from homology"/>
<organism evidence="9 10">
    <name type="scientific">Mycena pura</name>
    <dbReference type="NCBI Taxonomy" id="153505"/>
    <lineage>
        <taxon>Eukaryota</taxon>
        <taxon>Fungi</taxon>
        <taxon>Dikarya</taxon>
        <taxon>Basidiomycota</taxon>
        <taxon>Agaricomycotina</taxon>
        <taxon>Agaricomycetes</taxon>
        <taxon>Agaricomycetidae</taxon>
        <taxon>Agaricales</taxon>
        <taxon>Marasmiineae</taxon>
        <taxon>Mycenaceae</taxon>
        <taxon>Mycena</taxon>
    </lineage>
</organism>
<evidence type="ECO:0000313" key="9">
    <source>
        <dbReference type="EMBL" id="KAJ7196561.1"/>
    </source>
</evidence>
<evidence type="ECO:0000256" key="3">
    <source>
        <dbReference type="ARBA" id="ARBA00012663"/>
    </source>
</evidence>
<dbReference type="SUPFAM" id="SSF51445">
    <property type="entry name" value="(Trans)glycosidases"/>
    <property type="match status" value="1"/>
</dbReference>
<dbReference type="Proteomes" id="UP001219525">
    <property type="component" value="Unassembled WGS sequence"/>
</dbReference>
<dbReference type="InterPro" id="IPR013320">
    <property type="entry name" value="ConA-like_dom_sf"/>
</dbReference>
<dbReference type="PRINTS" id="PR00738">
    <property type="entry name" value="GLHYDRLASE20"/>
</dbReference>
<sequence>MHLRRLRLPPDISSDVRHDSFGYNPRCCVCPGHTAGKTLVSIPTFDFNISSTAHFPFAKVTRVLVDKRFQDAVDLNGKTLIPPTLLAFAKTFATDLQVLGLHVPVQVADSAQPGSIFLTISPDGIFLDAAGRATSEGYTLTVGTEDVVIAGASPLGAFWGTRTLIQQAKLGSLSLPIGSGTDAPGWGTRGLDAGRHYYPPDFITEICAYLSFFKQNTFHLHLSDNLFNNVNIYSRERSLDLYAAFRLNSDDLAVAGLVRSYRFNESYTRETFDDIQTSCAARGVTIIPELEAPGHALVITQWKPQLGLADLSLLNISEVDMIPTMQAIWSTFLPWFHSKTVHIGADEYDSSLANDYNLFVNTMSNFIESSSGKDIRIWGTNEPSNTSSVSRNITIQHWEFFEDNPFDLIKEGYNVLNADDAFYIVGKWSGSYPQLLNITRIFEGNPAGGAYAPYVFDTNNATNNPPRDDPRVVGHIAAQWNDYGPNATTVSEAYYAWRDALPALADKQWGGVLTRAQYDAVFKDLHNIIPGQNLDRAIPSKTNVILRYSFATGHGGETIPDSSGNMYDGTCHGSGCAVAAGVLSLSSPSSRLTTPLSSKGRNYTLSFSINPSSKASIGAPIFTGPDSALVLGNGTLSNVALISANQAYTLNYTLPRDVWTDVALIGRGNATFLRAGSGPEMEFLTIMGIDGDSFQWQPIAVEAPLAQVGGGGFIGSIAKLELLASA</sequence>
<comment type="similarity">
    <text evidence="2">Belongs to the glycosyl hydrolase 20 family.</text>
</comment>
<evidence type="ECO:0000313" key="10">
    <source>
        <dbReference type="Proteomes" id="UP001219525"/>
    </source>
</evidence>
<evidence type="ECO:0000259" key="7">
    <source>
        <dbReference type="Pfam" id="PF00728"/>
    </source>
</evidence>
<evidence type="ECO:0000256" key="4">
    <source>
        <dbReference type="ARBA" id="ARBA00022801"/>
    </source>
</evidence>
<evidence type="ECO:0000256" key="5">
    <source>
        <dbReference type="ARBA" id="ARBA00023295"/>
    </source>
</evidence>
<evidence type="ECO:0000256" key="2">
    <source>
        <dbReference type="ARBA" id="ARBA00006285"/>
    </source>
</evidence>
<comment type="catalytic activity">
    <reaction evidence="1">
        <text>Hydrolysis of terminal non-reducing N-acetyl-D-hexosamine residues in N-acetyl-beta-D-hexosaminides.</text>
        <dbReference type="EC" id="3.2.1.52"/>
    </reaction>
</comment>
<keyword evidence="10" id="KW-1185">Reference proteome</keyword>
<dbReference type="EC" id="3.2.1.52" evidence="3"/>
<evidence type="ECO:0000259" key="8">
    <source>
        <dbReference type="Pfam" id="PF02838"/>
    </source>
</evidence>
<protein>
    <recommendedName>
        <fullName evidence="3">beta-N-acetylhexosaminidase</fullName>
        <ecNumber evidence="3">3.2.1.52</ecNumber>
    </recommendedName>
</protein>
<dbReference type="InterPro" id="IPR015882">
    <property type="entry name" value="HEX_bac_N"/>
</dbReference>
<dbReference type="CDD" id="cd06564">
    <property type="entry name" value="GH20_DspB_LnbB-like"/>
    <property type="match status" value="1"/>
</dbReference>